<comment type="caution">
    <text evidence="9">The sequence shown here is derived from an EMBL/GenBank/DDBJ whole genome shotgun (WGS) entry which is preliminary data.</text>
</comment>
<feature type="domain" description="Rhodopsin" evidence="8">
    <location>
        <begin position="36"/>
        <end position="272"/>
    </location>
</feature>
<dbReference type="KEGG" id="sapo:SAPIO_CDS7813"/>
<gene>
    <name evidence="9" type="ORF">SAPIO_CDS7813</name>
</gene>
<sequence length="392" mass="43453">MPVPGQYPELDAETRVPILVGISVAFGLATTIAVALRLYTRFFIVCAMGWDDATIAFAQLLSIGVSIITILQAKYGLGTHVWLTTEEENMAQLKALFAGMVIYNLSQIVTKMSFLFQYRRIFSEGRTRVVCLVLLIFLAVWGVAQEILVGMSCVPVAVFIPSRMGKCIDALTVWYLTSIMNIVTDFMVFTTPMPAVKNLKLRKKQKLMVLSIFGLGFFTCIISIVRLFTLRSAVNTVDPTWDNVPTSYWTVIELNCGILCACLPTLRPLLRKILPGMFPHTENSSRHHRRPSDGGGLESGHNALYAKRSKPRGMYTITGFTNLGSAEGLKENAATYEVSEYANYPGNQVKLTTSIYGSRDGVRQGKEYGQEIRVTTEIGRKESTKPSAGTWA</sequence>
<protein>
    <recommendedName>
        <fullName evidence="8">Rhodopsin domain-containing protein</fullName>
    </recommendedName>
</protein>
<name>A0A084G0Q9_PSEDA</name>
<feature type="transmembrane region" description="Helical" evidence="7">
    <location>
        <begin position="52"/>
        <end position="71"/>
    </location>
</feature>
<evidence type="ECO:0000256" key="4">
    <source>
        <dbReference type="ARBA" id="ARBA00023136"/>
    </source>
</evidence>
<feature type="transmembrane region" description="Helical" evidence="7">
    <location>
        <begin position="129"/>
        <end position="160"/>
    </location>
</feature>
<evidence type="ECO:0000256" key="1">
    <source>
        <dbReference type="ARBA" id="ARBA00004141"/>
    </source>
</evidence>
<dbReference type="PANTHER" id="PTHR33048:SF47">
    <property type="entry name" value="INTEGRAL MEMBRANE PROTEIN-RELATED"/>
    <property type="match status" value="1"/>
</dbReference>
<feature type="transmembrane region" description="Helical" evidence="7">
    <location>
        <begin position="16"/>
        <end position="40"/>
    </location>
</feature>
<comment type="subcellular location">
    <subcellularLocation>
        <location evidence="1">Membrane</location>
        <topology evidence="1">Multi-pass membrane protein</topology>
    </subcellularLocation>
</comment>
<reference evidence="9 10" key="1">
    <citation type="journal article" date="2014" name="Genome Announc.">
        <title>Draft genome sequence of the pathogenic fungus Scedosporium apiospermum.</title>
        <authorList>
            <person name="Vandeputte P."/>
            <person name="Ghamrawi S."/>
            <person name="Rechenmann M."/>
            <person name="Iltis A."/>
            <person name="Giraud S."/>
            <person name="Fleury M."/>
            <person name="Thornton C."/>
            <person name="Delhaes L."/>
            <person name="Meyer W."/>
            <person name="Papon N."/>
            <person name="Bouchara J.P."/>
        </authorList>
    </citation>
    <scope>NUCLEOTIDE SEQUENCE [LARGE SCALE GENOMIC DNA]</scope>
    <source>
        <strain evidence="9 10">IHEM 14462</strain>
    </source>
</reference>
<dbReference type="EMBL" id="JOWA01000111">
    <property type="protein sequence ID" value="KEZ40921.1"/>
    <property type="molecule type" value="Genomic_DNA"/>
</dbReference>
<dbReference type="Pfam" id="PF20684">
    <property type="entry name" value="Fung_rhodopsin"/>
    <property type="match status" value="1"/>
</dbReference>
<evidence type="ECO:0000256" key="6">
    <source>
        <dbReference type="SAM" id="MobiDB-lite"/>
    </source>
</evidence>
<dbReference type="RefSeq" id="XP_016640720.1">
    <property type="nucleotide sequence ID" value="XM_016789603.1"/>
</dbReference>
<evidence type="ECO:0000256" key="2">
    <source>
        <dbReference type="ARBA" id="ARBA00022692"/>
    </source>
</evidence>
<evidence type="ECO:0000259" key="8">
    <source>
        <dbReference type="Pfam" id="PF20684"/>
    </source>
</evidence>
<comment type="similarity">
    <text evidence="5">Belongs to the SAT4 family.</text>
</comment>
<dbReference type="GeneID" id="27726885"/>
<proteinExistence type="inferred from homology"/>
<evidence type="ECO:0000313" key="9">
    <source>
        <dbReference type="EMBL" id="KEZ40921.1"/>
    </source>
</evidence>
<dbReference type="OMA" id="WYFSSAM"/>
<keyword evidence="2 7" id="KW-0812">Transmembrane</keyword>
<keyword evidence="4 7" id="KW-0472">Membrane</keyword>
<dbReference type="VEuPathDB" id="FungiDB:SAPIO_CDS7813"/>
<keyword evidence="10" id="KW-1185">Reference proteome</keyword>
<feature type="region of interest" description="Disordered" evidence="6">
    <location>
        <begin position="280"/>
        <end position="301"/>
    </location>
</feature>
<dbReference type="AlphaFoldDB" id="A0A084G0Q9"/>
<feature type="transmembrane region" description="Helical" evidence="7">
    <location>
        <begin position="172"/>
        <end position="195"/>
    </location>
</feature>
<dbReference type="GO" id="GO:0016020">
    <property type="term" value="C:membrane"/>
    <property type="evidence" value="ECO:0007669"/>
    <property type="project" value="UniProtKB-SubCell"/>
</dbReference>
<evidence type="ECO:0000256" key="5">
    <source>
        <dbReference type="ARBA" id="ARBA00038359"/>
    </source>
</evidence>
<dbReference type="InterPro" id="IPR052337">
    <property type="entry name" value="SAT4-like"/>
</dbReference>
<dbReference type="HOGENOM" id="CLU_028200_0_2_1"/>
<dbReference type="InterPro" id="IPR049326">
    <property type="entry name" value="Rhodopsin_dom_fungi"/>
</dbReference>
<accession>A0A084G0Q9</accession>
<dbReference type="Proteomes" id="UP000028545">
    <property type="component" value="Unassembled WGS sequence"/>
</dbReference>
<feature type="transmembrane region" description="Helical" evidence="7">
    <location>
        <begin position="248"/>
        <end position="270"/>
    </location>
</feature>
<feature type="transmembrane region" description="Helical" evidence="7">
    <location>
        <begin position="207"/>
        <end position="228"/>
    </location>
</feature>
<organism evidence="9 10">
    <name type="scientific">Pseudallescheria apiosperma</name>
    <name type="common">Scedosporium apiospermum</name>
    <dbReference type="NCBI Taxonomy" id="563466"/>
    <lineage>
        <taxon>Eukaryota</taxon>
        <taxon>Fungi</taxon>
        <taxon>Dikarya</taxon>
        <taxon>Ascomycota</taxon>
        <taxon>Pezizomycotina</taxon>
        <taxon>Sordariomycetes</taxon>
        <taxon>Hypocreomycetidae</taxon>
        <taxon>Microascales</taxon>
        <taxon>Microascaceae</taxon>
        <taxon>Scedosporium</taxon>
    </lineage>
</organism>
<dbReference type="OrthoDB" id="3648173at2759"/>
<evidence type="ECO:0000313" key="10">
    <source>
        <dbReference type="Proteomes" id="UP000028545"/>
    </source>
</evidence>
<dbReference type="PANTHER" id="PTHR33048">
    <property type="entry name" value="PTH11-LIKE INTEGRAL MEMBRANE PROTEIN (AFU_ORTHOLOGUE AFUA_5G11245)"/>
    <property type="match status" value="1"/>
</dbReference>
<evidence type="ECO:0000256" key="3">
    <source>
        <dbReference type="ARBA" id="ARBA00022989"/>
    </source>
</evidence>
<keyword evidence="3 7" id="KW-1133">Transmembrane helix</keyword>
<feature type="transmembrane region" description="Helical" evidence="7">
    <location>
        <begin position="91"/>
        <end position="109"/>
    </location>
</feature>
<evidence type="ECO:0000256" key="7">
    <source>
        <dbReference type="SAM" id="Phobius"/>
    </source>
</evidence>